<evidence type="ECO:0000256" key="3">
    <source>
        <dbReference type="ARBA" id="ARBA00023157"/>
    </source>
</evidence>
<dbReference type="EMBL" id="SIRS01000001">
    <property type="protein sequence ID" value="TBN19061.1"/>
    <property type="molecule type" value="Genomic_DNA"/>
</dbReference>
<dbReference type="Gene3D" id="3.40.30.10">
    <property type="entry name" value="Glutaredoxin"/>
    <property type="match status" value="1"/>
</dbReference>
<dbReference type="SUPFAM" id="SSF52833">
    <property type="entry name" value="Thioredoxin-like"/>
    <property type="match status" value="1"/>
</dbReference>
<dbReference type="CDD" id="cd02966">
    <property type="entry name" value="TlpA_like_family"/>
    <property type="match status" value="1"/>
</dbReference>
<keyword evidence="4" id="KW-0676">Redox-active center</keyword>
<comment type="caution">
    <text evidence="6">The sequence shown here is derived from an EMBL/GenBank/DDBJ whole genome shotgun (WGS) entry which is preliminary data.</text>
</comment>
<keyword evidence="7" id="KW-1185">Reference proteome</keyword>
<dbReference type="Pfam" id="PF08534">
    <property type="entry name" value="Redoxin"/>
    <property type="match status" value="1"/>
</dbReference>
<proteinExistence type="predicted"/>
<reference evidence="6 7" key="1">
    <citation type="journal article" date="2015" name="Int. J. Syst. Evol. Microbiol.">
        <title>Hyunsoonleella pacifica sp. nov., isolated from seawater of South Pacific Gyre.</title>
        <authorList>
            <person name="Gao X."/>
            <person name="Zhang Z."/>
            <person name="Dai X."/>
            <person name="Zhang X.H."/>
        </authorList>
    </citation>
    <scope>NUCLEOTIDE SEQUENCE [LARGE SCALE GENOMIC DNA]</scope>
    <source>
        <strain evidence="6 7">SW033</strain>
    </source>
</reference>
<name>A0A4V2JBF5_9FLAO</name>
<evidence type="ECO:0000256" key="4">
    <source>
        <dbReference type="ARBA" id="ARBA00023284"/>
    </source>
</evidence>
<dbReference type="InterPro" id="IPR036249">
    <property type="entry name" value="Thioredoxin-like_sf"/>
</dbReference>
<dbReference type="InterPro" id="IPR050553">
    <property type="entry name" value="Thioredoxin_ResA/DsbE_sf"/>
</dbReference>
<organism evidence="6 7">
    <name type="scientific">Hyunsoonleella pacifica</name>
    <dbReference type="NCBI Taxonomy" id="1080224"/>
    <lineage>
        <taxon>Bacteria</taxon>
        <taxon>Pseudomonadati</taxon>
        <taxon>Bacteroidota</taxon>
        <taxon>Flavobacteriia</taxon>
        <taxon>Flavobacteriales</taxon>
        <taxon>Flavobacteriaceae</taxon>
    </lineage>
</organism>
<dbReference type="GO" id="GO:0030313">
    <property type="term" value="C:cell envelope"/>
    <property type="evidence" value="ECO:0007669"/>
    <property type="project" value="UniProtKB-SubCell"/>
</dbReference>
<dbReference type="Proteomes" id="UP000292372">
    <property type="component" value="Unassembled WGS sequence"/>
</dbReference>
<evidence type="ECO:0000313" key="7">
    <source>
        <dbReference type="Proteomes" id="UP000292372"/>
    </source>
</evidence>
<dbReference type="InterPro" id="IPR013740">
    <property type="entry name" value="Redoxin"/>
</dbReference>
<evidence type="ECO:0000313" key="6">
    <source>
        <dbReference type="EMBL" id="TBN19061.1"/>
    </source>
</evidence>
<protein>
    <submittedName>
        <fullName evidence="6">Redoxin domain-containing protein</fullName>
    </submittedName>
</protein>
<dbReference type="PROSITE" id="PS51352">
    <property type="entry name" value="THIOREDOXIN_2"/>
    <property type="match status" value="1"/>
</dbReference>
<dbReference type="GO" id="GO:0017004">
    <property type="term" value="P:cytochrome complex assembly"/>
    <property type="evidence" value="ECO:0007669"/>
    <property type="project" value="UniProtKB-KW"/>
</dbReference>
<dbReference type="GO" id="GO:0016491">
    <property type="term" value="F:oxidoreductase activity"/>
    <property type="evidence" value="ECO:0007669"/>
    <property type="project" value="InterPro"/>
</dbReference>
<dbReference type="PANTHER" id="PTHR42852:SF6">
    <property type="entry name" value="THIOL:DISULFIDE INTERCHANGE PROTEIN DSBE"/>
    <property type="match status" value="1"/>
</dbReference>
<gene>
    <name evidence="6" type="ORF">EYD46_03055</name>
</gene>
<evidence type="ECO:0000256" key="2">
    <source>
        <dbReference type="ARBA" id="ARBA00022748"/>
    </source>
</evidence>
<evidence type="ECO:0000256" key="1">
    <source>
        <dbReference type="ARBA" id="ARBA00004196"/>
    </source>
</evidence>
<keyword evidence="2" id="KW-0201">Cytochrome c-type biogenesis</keyword>
<dbReference type="InterPro" id="IPR013766">
    <property type="entry name" value="Thioredoxin_domain"/>
</dbReference>
<dbReference type="OrthoDB" id="1069091at2"/>
<keyword evidence="3" id="KW-1015">Disulfide bond</keyword>
<dbReference type="PANTHER" id="PTHR42852">
    <property type="entry name" value="THIOL:DISULFIDE INTERCHANGE PROTEIN DSBE"/>
    <property type="match status" value="1"/>
</dbReference>
<sequence>MYLKFKMKRYIPLILLFIVPFFCLGQIKISENIRESALTKSDENALYFVDFWATWCGPCIHASKYLTSLQRQYPDKFHIMSLSKENPDIVKRFMQKHALELAVAIDYNGETFSKYNIASLPYGILLNANGEKLWEGHPAEFKTYHLDGYLSTNKKTISVNKMYQLQSFKPIAIAKSKDFKGNFDISKLKEPITSIRVEKKPNYLELSGSLQDILAYTNNAFVGQIKGDSDLETYYRVRFKYETEAFNNKTKEILNRLKLSQNETNVSGEVLFFDIKDSNFWDINQIDWGIDTPNFLIGDSDIKADNVSLNQINYQIANLIHIPIVTNNAKIAKELHDWDIHYKYFELMTSSLNNTYGIKVEKRIGEYPNYIITKKTP</sequence>
<evidence type="ECO:0000259" key="5">
    <source>
        <dbReference type="PROSITE" id="PS51352"/>
    </source>
</evidence>
<comment type="subcellular location">
    <subcellularLocation>
        <location evidence="1">Cell envelope</location>
    </subcellularLocation>
</comment>
<dbReference type="AlphaFoldDB" id="A0A4V2JBF5"/>
<accession>A0A4V2JBF5</accession>
<feature type="domain" description="Thioredoxin" evidence="5">
    <location>
        <begin position="27"/>
        <end position="155"/>
    </location>
</feature>